<evidence type="ECO:0000256" key="1">
    <source>
        <dbReference type="SAM" id="Phobius"/>
    </source>
</evidence>
<protein>
    <recommendedName>
        <fullName evidence="4">O-antigen ligase family protein</fullName>
    </recommendedName>
</protein>
<sequence length="403" mass="47049">MSVEILPSQKIKKYDIFAILFLIIMTFQPLVEYFFRENSLIAIITFRLMFALAIFSSLIMYTLGVRPIINKYRIYFLFVFVINLSMTLIYIIFDYTRDYSNIGIYFAMLSGFFFAKVNIEIIRKTLKIIALTGIILLPFIFLWFDFDISVALRRGYTWTFSFFLTGFYWAVLPFIVLAIVYKKDKIVAVLYLLSAIILNLIFIKRAIFVDTAIVFSVYILMLILYTKNSFKKLLQFLLLIAVLMLGLYLLLGDFLIELIHTVFSRFEQTAENITTFDRFVESMNYFKNATFFEILLGKGFLGTHSGQGTISNALHVGWSNFILKGGIFLLSVLVIPISCVPRLLLNYKKLPLKIQFSTLLMIIYFIRLFYVNLHSFLPDLLIFFYCVFNIMDYNATKIKGKKI</sequence>
<feature type="transmembrane region" description="Helical" evidence="1">
    <location>
        <begin position="126"/>
        <end position="144"/>
    </location>
</feature>
<evidence type="ECO:0000313" key="3">
    <source>
        <dbReference type="Proteomes" id="UP001431532"/>
    </source>
</evidence>
<feature type="transmembrane region" description="Helical" evidence="1">
    <location>
        <begin position="16"/>
        <end position="35"/>
    </location>
</feature>
<keyword evidence="3" id="KW-1185">Reference proteome</keyword>
<feature type="transmembrane region" description="Helical" evidence="1">
    <location>
        <begin position="186"/>
        <end position="202"/>
    </location>
</feature>
<evidence type="ECO:0000313" key="2">
    <source>
        <dbReference type="EMBL" id="MDI6452380.1"/>
    </source>
</evidence>
<keyword evidence="1" id="KW-1133">Transmembrane helix</keyword>
<feature type="transmembrane region" description="Helical" evidence="1">
    <location>
        <begin position="321"/>
        <end position="345"/>
    </location>
</feature>
<reference evidence="2" key="1">
    <citation type="submission" date="2023-05" db="EMBL/GenBank/DDBJ databases">
        <title>Mariniplasma microaerophilum sp. nov., a novel anaerobic mollicute isolated from terrestrial mud volcano, Taman Peninsula, Russia.</title>
        <authorList>
            <person name="Khomyakova M.A."/>
            <person name="Merkel A.Y."/>
            <person name="Slobodkin A.I."/>
        </authorList>
    </citation>
    <scope>NUCLEOTIDE SEQUENCE</scope>
    <source>
        <strain evidence="2">M4Ah</strain>
    </source>
</reference>
<gene>
    <name evidence="2" type="ORF">QJ521_02280</name>
</gene>
<name>A0AAW6U644_9MOLU</name>
<feature type="transmembrane region" description="Helical" evidence="1">
    <location>
        <begin position="99"/>
        <end position="119"/>
    </location>
</feature>
<organism evidence="2 3">
    <name type="scientific">Peloplasma aerotolerans</name>
    <dbReference type="NCBI Taxonomy" id="3044389"/>
    <lineage>
        <taxon>Bacteria</taxon>
        <taxon>Bacillati</taxon>
        <taxon>Mycoplasmatota</taxon>
        <taxon>Mollicutes</taxon>
        <taxon>Acholeplasmatales</taxon>
        <taxon>Acholeplasmataceae</taxon>
        <taxon>Peloplasma</taxon>
    </lineage>
</organism>
<feature type="transmembrane region" description="Helical" evidence="1">
    <location>
        <begin position="156"/>
        <end position="179"/>
    </location>
</feature>
<keyword evidence="1" id="KW-0812">Transmembrane</keyword>
<feature type="transmembrane region" description="Helical" evidence="1">
    <location>
        <begin position="208"/>
        <end position="226"/>
    </location>
</feature>
<accession>A0AAW6U644</accession>
<keyword evidence="1" id="KW-0472">Membrane</keyword>
<proteinExistence type="predicted"/>
<dbReference type="AlphaFoldDB" id="A0AAW6U644"/>
<feature type="transmembrane region" description="Helical" evidence="1">
    <location>
        <begin position="75"/>
        <end position="93"/>
    </location>
</feature>
<dbReference type="EMBL" id="JASCXW010000004">
    <property type="protein sequence ID" value="MDI6452380.1"/>
    <property type="molecule type" value="Genomic_DNA"/>
</dbReference>
<comment type="caution">
    <text evidence="2">The sequence shown here is derived from an EMBL/GenBank/DDBJ whole genome shotgun (WGS) entry which is preliminary data.</text>
</comment>
<dbReference type="Proteomes" id="UP001431532">
    <property type="component" value="Unassembled WGS sequence"/>
</dbReference>
<evidence type="ECO:0008006" key="4">
    <source>
        <dbReference type="Google" id="ProtNLM"/>
    </source>
</evidence>
<dbReference type="RefSeq" id="WP_282838795.1">
    <property type="nucleotide sequence ID" value="NZ_JASCXW010000004.1"/>
</dbReference>
<feature type="transmembrane region" description="Helical" evidence="1">
    <location>
        <begin position="376"/>
        <end position="395"/>
    </location>
</feature>
<feature type="transmembrane region" description="Helical" evidence="1">
    <location>
        <begin position="233"/>
        <end position="251"/>
    </location>
</feature>
<feature type="transmembrane region" description="Helical" evidence="1">
    <location>
        <begin position="41"/>
        <end position="63"/>
    </location>
</feature>